<evidence type="ECO:0000259" key="2">
    <source>
        <dbReference type="Pfam" id="PF01051"/>
    </source>
</evidence>
<dbReference type="Proteomes" id="UP000242351">
    <property type="component" value="Unassembled WGS sequence"/>
</dbReference>
<feature type="domain" description="Initiator Rep protein WH1" evidence="2">
    <location>
        <begin position="5"/>
        <end position="153"/>
    </location>
</feature>
<protein>
    <submittedName>
        <fullName evidence="3">RepB family plasmid replication initiator protein</fullName>
    </submittedName>
</protein>
<reference evidence="3 4" key="2">
    <citation type="submission" date="2017-12" db="EMBL/GenBank/DDBJ databases">
        <title>Revising the taxonomy of the Acinetobacter lwoffii group: the description of Acinetobacter pseudolwoffii sp. nov. and emended description of Acinetobacter lwoffii.</title>
        <authorList>
            <person name="Nemec A."/>
        </authorList>
    </citation>
    <scope>NUCLEOTIDE SEQUENCE [LARGE SCALE GENOMIC DNA]</scope>
    <source>
        <strain evidence="3 4">ANC 5347</strain>
    </source>
</reference>
<dbReference type="Pfam" id="PF01051">
    <property type="entry name" value="Rep3_N"/>
    <property type="match status" value="1"/>
</dbReference>
<dbReference type="InterPro" id="IPR036388">
    <property type="entry name" value="WH-like_DNA-bd_sf"/>
</dbReference>
<dbReference type="Pfam" id="PF21205">
    <property type="entry name" value="Rep3_C"/>
    <property type="match status" value="1"/>
</dbReference>
<gene>
    <name evidence="3" type="ORF">CU320_15280</name>
</gene>
<organism evidence="3 4">
    <name type="scientific">Acinetobacter pseudolwoffii</name>
    <dbReference type="NCBI Taxonomy" id="2053287"/>
    <lineage>
        <taxon>Bacteria</taxon>
        <taxon>Pseudomonadati</taxon>
        <taxon>Pseudomonadota</taxon>
        <taxon>Gammaproteobacteria</taxon>
        <taxon>Moraxellales</taxon>
        <taxon>Moraxellaceae</taxon>
        <taxon>Acinetobacter</taxon>
    </lineage>
</organism>
<dbReference type="NCBIfam" id="NF038290">
    <property type="entry name" value="repM_Acin"/>
    <property type="match status" value="1"/>
</dbReference>
<evidence type="ECO:0000313" key="3">
    <source>
        <dbReference type="EMBL" id="PJI31221.1"/>
    </source>
</evidence>
<dbReference type="Gene3D" id="1.10.10.10">
    <property type="entry name" value="Winged helix-like DNA-binding domain superfamily/Winged helix DNA-binding domain"/>
    <property type="match status" value="2"/>
</dbReference>
<evidence type="ECO:0000256" key="1">
    <source>
        <dbReference type="ARBA" id="ARBA00038283"/>
    </source>
</evidence>
<proteinExistence type="inferred from homology"/>
<sequence>MSNLVVKDNALINASYNLDLVEQRLILLAIIEARESGKGINANDPLIIHAESYINQFSAHRNTAYQALKDACDDLFARQFSYQSLSEKGNVQHHKSRWVSEIIYVEKEAVVKLIFAPAIIPLITRLEEQFTKYDIQQVSGLSSAYAVRLYELLIAWRSTGKTPIIEIKEFRQKLGVLDTEYKQMNDFKKRVLEIAINQINEKTDIKVKVEQHKTGRTISGFSFKFKQKQAVISEKTVSPQRDQNTPDLFTKMTDPQRFLFAHKLSEMPEMSKYSEGTESYEDFAKRIADMLLEPEKFKKFYPILEKLGFGSKKNQSTVKQVDQVKTYTIEDHKFIAFDPRGSVHLGQCTFGITHDKRYKHLRKDGEKLADFDKRVRAMLLDEEQQKQFFEFLKGETSRFKPN</sequence>
<comment type="similarity">
    <text evidence="1">Belongs to the initiator RepB protein family.</text>
</comment>
<evidence type="ECO:0000313" key="4">
    <source>
        <dbReference type="Proteomes" id="UP000242351"/>
    </source>
</evidence>
<dbReference type="GO" id="GO:0006270">
    <property type="term" value="P:DNA replication initiation"/>
    <property type="evidence" value="ECO:0007669"/>
    <property type="project" value="InterPro"/>
</dbReference>
<dbReference type="AlphaFoldDB" id="A0A2H9UHT0"/>
<dbReference type="GO" id="GO:0003887">
    <property type="term" value="F:DNA-directed DNA polymerase activity"/>
    <property type="evidence" value="ECO:0007669"/>
    <property type="project" value="InterPro"/>
</dbReference>
<name>A0A2H9UHT0_9GAMM</name>
<dbReference type="EMBL" id="PGOZ01000038">
    <property type="protein sequence ID" value="PJI31221.1"/>
    <property type="molecule type" value="Genomic_DNA"/>
</dbReference>
<dbReference type="InterPro" id="IPR000525">
    <property type="entry name" value="Initiator_Rep_WH1"/>
</dbReference>
<accession>A0A2H9UHT0</accession>
<dbReference type="SUPFAM" id="SSF46785">
    <property type="entry name" value="Winged helix' DNA-binding domain"/>
    <property type="match status" value="2"/>
</dbReference>
<dbReference type="InterPro" id="IPR036390">
    <property type="entry name" value="WH_DNA-bd_sf"/>
</dbReference>
<comment type="caution">
    <text evidence="3">The sequence shown here is derived from an EMBL/GenBank/DDBJ whole genome shotgun (WGS) entry which is preliminary data.</text>
</comment>
<reference evidence="3 4" key="1">
    <citation type="submission" date="2017-11" db="EMBL/GenBank/DDBJ databases">
        <authorList>
            <person name="Han C.G."/>
        </authorList>
    </citation>
    <scope>NUCLEOTIDE SEQUENCE [LARGE SCALE GENOMIC DNA]</scope>
    <source>
        <strain evidence="3 4">ANC 5347</strain>
    </source>
</reference>